<comment type="caution">
    <text evidence="1">The sequence shown here is derived from an EMBL/GenBank/DDBJ whole genome shotgun (WGS) entry which is preliminary data.</text>
</comment>
<protein>
    <recommendedName>
        <fullName evidence="3">Encoded protein</fullName>
    </recommendedName>
</protein>
<evidence type="ECO:0000313" key="1">
    <source>
        <dbReference type="EMBL" id="KAF5835334.1"/>
    </source>
</evidence>
<evidence type="ECO:0000313" key="2">
    <source>
        <dbReference type="Proteomes" id="UP000815325"/>
    </source>
</evidence>
<proteinExistence type="predicted"/>
<accession>A0ABQ7GL45</accession>
<sequence length="109" mass="12630">MGALSLDEYRCNTYSASTYRPWFALYGRFLGKKRNEEEEVGVWHWAQGFSLCKLAVEQNRQKEDDMMVGHWSTTRHLRGAMGCLDEGGDDVDKEEGEEEVVWQWAEGFS</sequence>
<dbReference type="EMBL" id="MU069711">
    <property type="protein sequence ID" value="KAF5835334.1"/>
    <property type="molecule type" value="Genomic_DNA"/>
</dbReference>
<dbReference type="Proteomes" id="UP000815325">
    <property type="component" value="Unassembled WGS sequence"/>
</dbReference>
<organism evidence="1 2">
    <name type="scientific">Dunaliella salina</name>
    <name type="common">Green alga</name>
    <name type="synonym">Protococcus salinus</name>
    <dbReference type="NCBI Taxonomy" id="3046"/>
    <lineage>
        <taxon>Eukaryota</taxon>
        <taxon>Viridiplantae</taxon>
        <taxon>Chlorophyta</taxon>
        <taxon>core chlorophytes</taxon>
        <taxon>Chlorophyceae</taxon>
        <taxon>CS clade</taxon>
        <taxon>Chlamydomonadales</taxon>
        <taxon>Dunaliellaceae</taxon>
        <taxon>Dunaliella</taxon>
    </lineage>
</organism>
<gene>
    <name evidence="1" type="ORF">DUNSADRAFT_7566</name>
</gene>
<evidence type="ECO:0008006" key="3">
    <source>
        <dbReference type="Google" id="ProtNLM"/>
    </source>
</evidence>
<reference evidence="1" key="1">
    <citation type="submission" date="2017-08" db="EMBL/GenBank/DDBJ databases">
        <authorList>
            <person name="Polle J.E."/>
            <person name="Barry K."/>
            <person name="Cushman J."/>
            <person name="Schmutz J."/>
            <person name="Tran D."/>
            <person name="Hathwaick L.T."/>
            <person name="Yim W.C."/>
            <person name="Jenkins J."/>
            <person name="Mckie-Krisberg Z.M."/>
            <person name="Prochnik S."/>
            <person name="Lindquist E."/>
            <person name="Dockter R.B."/>
            <person name="Adam C."/>
            <person name="Molina H."/>
            <person name="Bunkerborg J."/>
            <person name="Jin E."/>
            <person name="Buchheim M."/>
            <person name="Magnuson J."/>
        </authorList>
    </citation>
    <scope>NUCLEOTIDE SEQUENCE</scope>
    <source>
        <strain evidence="1">CCAP 19/18</strain>
    </source>
</reference>
<name>A0ABQ7GL45_DUNSA</name>
<keyword evidence="2" id="KW-1185">Reference proteome</keyword>